<protein>
    <submittedName>
        <fullName evidence="1">Uncharacterized protein</fullName>
    </submittedName>
</protein>
<keyword evidence="2" id="KW-1185">Reference proteome</keyword>
<evidence type="ECO:0000313" key="2">
    <source>
        <dbReference type="Proteomes" id="UP000646738"/>
    </source>
</evidence>
<reference evidence="2" key="1">
    <citation type="submission" date="2023-07" db="EMBL/GenBank/DDBJ databases">
        <title>Whole genome shotgun sequence of Streptomyces achromogenes subsp. rubradiris NBRC 14000.</title>
        <authorList>
            <person name="Komaki H."/>
            <person name="Tamura T."/>
        </authorList>
    </citation>
    <scope>NUCLEOTIDE SEQUENCE [LARGE SCALE GENOMIC DNA]</scope>
    <source>
        <strain evidence="2">NBRC 14000</strain>
    </source>
</reference>
<dbReference type="EMBL" id="BNEA01000015">
    <property type="protein sequence ID" value="GHI56791.1"/>
    <property type="molecule type" value="Genomic_DNA"/>
</dbReference>
<evidence type="ECO:0000313" key="1">
    <source>
        <dbReference type="EMBL" id="GHI56791.1"/>
    </source>
</evidence>
<organism evidence="1 2">
    <name type="scientific">Streptomyces rubradiris</name>
    <name type="common">Streptomyces achromogenes subsp. rubradiris</name>
    <dbReference type="NCBI Taxonomy" id="285531"/>
    <lineage>
        <taxon>Bacteria</taxon>
        <taxon>Bacillati</taxon>
        <taxon>Actinomycetota</taxon>
        <taxon>Actinomycetes</taxon>
        <taxon>Kitasatosporales</taxon>
        <taxon>Streptomycetaceae</taxon>
        <taxon>Streptomyces</taxon>
    </lineage>
</organism>
<proteinExistence type="predicted"/>
<name>A0ABQ3RLR6_STRRR</name>
<dbReference type="Proteomes" id="UP000646738">
    <property type="component" value="Unassembled WGS sequence"/>
</dbReference>
<accession>A0ABQ3RLR6</accession>
<sequence>MVVPVPHRNAAQDHAVITNSMTLAFGHQLAATWLELHPDASAAQLVGFLEEQSLRARAAAAEVYVAKERMSKEEAMALLEREIRSYRALMREELSTGDLSLPNVT</sequence>
<gene>
    <name evidence="1" type="ORF">Srubr_66370</name>
</gene>
<comment type="caution">
    <text evidence="1">The sequence shown here is derived from an EMBL/GenBank/DDBJ whole genome shotgun (WGS) entry which is preliminary data.</text>
</comment>